<dbReference type="GO" id="GO:0005730">
    <property type="term" value="C:nucleolus"/>
    <property type="evidence" value="ECO:0007669"/>
    <property type="project" value="TreeGrafter"/>
</dbReference>
<comment type="similarity">
    <text evidence="1">Belongs to the DNA polymerase type-B-like family.</text>
</comment>
<dbReference type="GO" id="GO:0010605">
    <property type="term" value="P:negative regulation of macromolecule metabolic process"/>
    <property type="evidence" value="ECO:0007669"/>
    <property type="project" value="UniProtKB-ARBA"/>
</dbReference>
<accession>A0A0L0N9U0</accession>
<evidence type="ECO:0000256" key="3">
    <source>
        <dbReference type="ARBA" id="ARBA00022723"/>
    </source>
</evidence>
<dbReference type="PANTHER" id="PTHR23092:SF15">
    <property type="entry name" value="INACTIVE NON-CANONICAL POLY(A) RNA POLYMERASE PROTEIN TRF4-2-RELATED"/>
    <property type="match status" value="1"/>
</dbReference>
<organism evidence="8 9">
    <name type="scientific">Tolypocladium ophioglossoides (strain CBS 100239)</name>
    <name type="common">Snaketongue truffleclub</name>
    <name type="synonym">Elaphocordyceps ophioglossoides</name>
    <dbReference type="NCBI Taxonomy" id="1163406"/>
    <lineage>
        <taxon>Eukaryota</taxon>
        <taxon>Fungi</taxon>
        <taxon>Dikarya</taxon>
        <taxon>Ascomycota</taxon>
        <taxon>Pezizomycotina</taxon>
        <taxon>Sordariomycetes</taxon>
        <taxon>Hypocreomycetidae</taxon>
        <taxon>Hypocreales</taxon>
        <taxon>Ophiocordycipitaceae</taxon>
        <taxon>Tolypocladium</taxon>
    </lineage>
</organism>
<dbReference type="Pfam" id="PF03828">
    <property type="entry name" value="PAP_assoc"/>
    <property type="match status" value="1"/>
</dbReference>
<dbReference type="GO" id="GO:0046872">
    <property type="term" value="F:metal ion binding"/>
    <property type="evidence" value="ECO:0007669"/>
    <property type="project" value="UniProtKB-KW"/>
</dbReference>
<dbReference type="GO" id="GO:0043634">
    <property type="term" value="P:polyadenylation-dependent ncRNA catabolic process"/>
    <property type="evidence" value="ECO:0007669"/>
    <property type="project" value="TreeGrafter"/>
</dbReference>
<dbReference type="EMBL" id="LFRF01000011">
    <property type="protein sequence ID" value="KND90832.1"/>
    <property type="molecule type" value="Genomic_DNA"/>
</dbReference>
<feature type="compositionally biased region" description="Low complexity" evidence="5">
    <location>
        <begin position="271"/>
        <end position="284"/>
    </location>
</feature>
<keyword evidence="3" id="KW-0479">Metal-binding</keyword>
<name>A0A0L0N9U0_TOLOC</name>
<feature type="compositionally biased region" description="Basic residues" evidence="5">
    <location>
        <begin position="226"/>
        <end position="237"/>
    </location>
</feature>
<feature type="domain" description="PAP-associated" evidence="6">
    <location>
        <begin position="593"/>
        <end position="651"/>
    </location>
</feature>
<dbReference type="SUPFAM" id="SSF81631">
    <property type="entry name" value="PAP/OAS1 substrate-binding domain"/>
    <property type="match status" value="1"/>
</dbReference>
<dbReference type="InterPro" id="IPR043519">
    <property type="entry name" value="NT_sf"/>
</dbReference>
<dbReference type="AlphaFoldDB" id="A0A0L0N9U0"/>
<sequence>MSRNDQSAWRSDDRDGGSRHRPPSPGYDSWRPGDDRRDRAPRYQGYDSYRASDPYRASDSHRAHDPYRAPDRAQPYFPQGDFTFRVEKPSGIAPISFTPINGPERGVFRRERRGHNQARGRNPNRARWQPPPHPSERALISGQTYSLPEERLHDVTAGAKFRNLDELSDDDEVDMEISSQSSEPESENPVRKRARTRVNGDSADAVAKWSNPDPYTALPCPDETTRKKRDMVKLIRKARVEETKPNTDTPPEAEDFISFDLTSDEDDDDAPQPSQPSQPLQPSTSLPPRPPSGPRADRLPDRLPVDAPKAPATTSNSDLAAQDRSGPLGSRKRTADDVIKPPDYGQLKKLSMKPSKGLLVPNWQPKKNEEPCPWSTADHSAELNMSVRLHKEIIDFYEFVRPKDFEQRIRDNLVENLKKAMRRDGRNFASAQVHPFGSFMSGLYLPTADMDLVVCSASFMKGGPPTYLGAKSWLYKFQKFLIAQGVADGDSIEVIAHARIPLVKFVDRLTGLKVDVSFENLGGVGAVDTFLAWKAQYPVMPILVTVIKHFLLMRGLNEPVNGGIGGFSVICLVVSMLQVMPQVQSRSMKPAHHLGELLLDFFELYGRHFQYQTNAISLTRPVGYIRKSEVETFGYKNLGRLSIIDPNNPSNDISGGSSNTAAILARFHDAYLTLRDRMNEIARHPDKGGILDEILKGDYSSFRMQRAYLKHVHEQTLGPCSD</sequence>
<protein>
    <recommendedName>
        <fullName evidence="2">polynucleotide adenylyltransferase</fullName>
        <ecNumber evidence="2">2.7.7.19</ecNumber>
    </recommendedName>
</protein>
<feature type="domain" description="Poly(A) RNA polymerase mitochondrial-like central palm" evidence="7">
    <location>
        <begin position="389"/>
        <end position="525"/>
    </location>
</feature>
<proteinExistence type="inferred from homology"/>
<dbReference type="InterPro" id="IPR002058">
    <property type="entry name" value="PAP_assoc"/>
</dbReference>
<dbReference type="InterPro" id="IPR045862">
    <property type="entry name" value="Trf4-like"/>
</dbReference>
<feature type="compositionally biased region" description="Basic residues" evidence="5">
    <location>
        <begin position="110"/>
        <end position="124"/>
    </location>
</feature>
<evidence type="ECO:0000259" key="7">
    <source>
        <dbReference type="Pfam" id="PF22600"/>
    </source>
</evidence>
<dbReference type="Gene3D" id="3.30.460.10">
    <property type="entry name" value="Beta Polymerase, domain 2"/>
    <property type="match status" value="1"/>
</dbReference>
<dbReference type="Gene3D" id="1.10.1410.10">
    <property type="match status" value="1"/>
</dbReference>
<dbReference type="Pfam" id="PF22600">
    <property type="entry name" value="MTPAP-like_central"/>
    <property type="match status" value="1"/>
</dbReference>
<feature type="compositionally biased region" description="Basic and acidic residues" evidence="5">
    <location>
        <begin position="295"/>
        <end position="304"/>
    </location>
</feature>
<dbReference type="GO" id="GO:0003729">
    <property type="term" value="F:mRNA binding"/>
    <property type="evidence" value="ECO:0007669"/>
    <property type="project" value="TreeGrafter"/>
</dbReference>
<evidence type="ECO:0000256" key="2">
    <source>
        <dbReference type="ARBA" id="ARBA00012388"/>
    </source>
</evidence>
<feature type="region of interest" description="Disordered" evidence="5">
    <location>
        <begin position="1"/>
        <end position="346"/>
    </location>
</feature>
<evidence type="ECO:0000259" key="6">
    <source>
        <dbReference type="Pfam" id="PF03828"/>
    </source>
</evidence>
<evidence type="ECO:0000256" key="4">
    <source>
        <dbReference type="ARBA" id="ARBA00022842"/>
    </source>
</evidence>
<evidence type="ECO:0000313" key="8">
    <source>
        <dbReference type="EMBL" id="KND90832.1"/>
    </source>
</evidence>
<keyword evidence="4" id="KW-0460">Magnesium</keyword>
<keyword evidence="9" id="KW-1185">Reference proteome</keyword>
<dbReference type="GO" id="GO:1990817">
    <property type="term" value="F:poly(A) RNA polymerase activity"/>
    <property type="evidence" value="ECO:0007669"/>
    <property type="project" value="UniProtKB-EC"/>
</dbReference>
<dbReference type="SUPFAM" id="SSF81301">
    <property type="entry name" value="Nucleotidyltransferase"/>
    <property type="match status" value="1"/>
</dbReference>
<feature type="compositionally biased region" description="Acidic residues" evidence="5">
    <location>
        <begin position="166"/>
        <end position="175"/>
    </location>
</feature>
<evidence type="ECO:0000256" key="5">
    <source>
        <dbReference type="SAM" id="MobiDB-lite"/>
    </source>
</evidence>
<reference evidence="8 9" key="1">
    <citation type="journal article" date="2015" name="BMC Genomics">
        <title>The genome of the truffle-parasite Tolypocladium ophioglossoides and the evolution of antifungal peptaibiotics.</title>
        <authorList>
            <person name="Quandt C.A."/>
            <person name="Bushley K.E."/>
            <person name="Spatafora J.W."/>
        </authorList>
    </citation>
    <scope>NUCLEOTIDE SEQUENCE [LARGE SCALE GENOMIC DNA]</scope>
    <source>
        <strain evidence="8 9">CBS 100239</strain>
    </source>
</reference>
<feature type="compositionally biased region" description="Acidic residues" evidence="5">
    <location>
        <begin position="251"/>
        <end position="270"/>
    </location>
</feature>
<gene>
    <name evidence="8" type="ORF">TOPH_04638</name>
</gene>
<dbReference type="Proteomes" id="UP000036947">
    <property type="component" value="Unassembled WGS sequence"/>
</dbReference>
<dbReference type="GO" id="GO:0031123">
    <property type="term" value="P:RNA 3'-end processing"/>
    <property type="evidence" value="ECO:0007669"/>
    <property type="project" value="TreeGrafter"/>
</dbReference>
<comment type="caution">
    <text evidence="8">The sequence shown here is derived from an EMBL/GenBank/DDBJ whole genome shotgun (WGS) entry which is preliminary data.</text>
</comment>
<dbReference type="InterPro" id="IPR054708">
    <property type="entry name" value="MTPAP-like_central"/>
</dbReference>
<dbReference type="OrthoDB" id="273917at2759"/>
<evidence type="ECO:0000256" key="1">
    <source>
        <dbReference type="ARBA" id="ARBA00008593"/>
    </source>
</evidence>
<dbReference type="CDD" id="cd05402">
    <property type="entry name" value="NT_PAP_TUTase"/>
    <property type="match status" value="1"/>
</dbReference>
<dbReference type="STRING" id="1163406.A0A0L0N9U0"/>
<dbReference type="GO" id="GO:0031499">
    <property type="term" value="C:TRAMP complex"/>
    <property type="evidence" value="ECO:0007669"/>
    <property type="project" value="TreeGrafter"/>
</dbReference>
<feature type="compositionally biased region" description="Basic and acidic residues" evidence="5">
    <location>
        <begin position="31"/>
        <end position="41"/>
    </location>
</feature>
<evidence type="ECO:0000313" key="9">
    <source>
        <dbReference type="Proteomes" id="UP000036947"/>
    </source>
</evidence>
<dbReference type="EC" id="2.7.7.19" evidence="2"/>
<feature type="compositionally biased region" description="Basic and acidic residues" evidence="5">
    <location>
        <begin position="56"/>
        <end position="71"/>
    </location>
</feature>
<dbReference type="PANTHER" id="PTHR23092">
    <property type="entry name" value="POLY(A) RNA POLYMERASE"/>
    <property type="match status" value="1"/>
</dbReference>